<dbReference type="SUPFAM" id="SSF144083">
    <property type="entry name" value="Magnesium transport protein CorA, transmembrane region"/>
    <property type="match status" value="1"/>
</dbReference>
<comment type="caution">
    <text evidence="8">The sequence shown here is derived from an EMBL/GenBank/DDBJ whole genome shotgun (WGS) entry which is preliminary data.</text>
</comment>
<dbReference type="RefSeq" id="XP_070919710.1">
    <property type="nucleotide sequence ID" value="XM_071063609.1"/>
</dbReference>
<keyword evidence="3 7" id="KW-1133">Transmembrane helix</keyword>
<comment type="subcellular location">
    <subcellularLocation>
        <location evidence="1">Membrane</location>
        <topology evidence="1">Multi-pass membrane protein</topology>
    </subcellularLocation>
</comment>
<protein>
    <submittedName>
        <fullName evidence="8">Cora-domain-containing protein</fullName>
    </submittedName>
</protein>
<evidence type="ECO:0000313" key="8">
    <source>
        <dbReference type="EMBL" id="GAB1317979.1"/>
    </source>
</evidence>
<accession>A0ABQ0GJP1</accession>
<evidence type="ECO:0000256" key="3">
    <source>
        <dbReference type="ARBA" id="ARBA00022989"/>
    </source>
</evidence>
<dbReference type="GeneID" id="98178932"/>
<feature type="transmembrane region" description="Helical" evidence="7">
    <location>
        <begin position="761"/>
        <end position="780"/>
    </location>
</feature>
<feature type="transmembrane region" description="Helical" evidence="7">
    <location>
        <begin position="727"/>
        <end position="749"/>
    </location>
</feature>
<evidence type="ECO:0000256" key="5">
    <source>
        <dbReference type="SAM" id="Coils"/>
    </source>
</evidence>
<evidence type="ECO:0000313" key="9">
    <source>
        <dbReference type="Proteomes" id="UP001628179"/>
    </source>
</evidence>
<keyword evidence="5" id="KW-0175">Coiled coil</keyword>
<dbReference type="InterPro" id="IPR050829">
    <property type="entry name" value="CorA_MIT"/>
</dbReference>
<reference evidence="8 9" key="1">
    <citation type="submission" date="2024-09" db="EMBL/GenBank/DDBJ databases">
        <title>Itraconazole resistance in Madurella fahalii resulting from another homologue of gene encoding cytochrome P450 14-alpha sterol demethylase (CYP51).</title>
        <authorList>
            <person name="Yoshioka I."/>
            <person name="Fahal A.H."/>
            <person name="Kaneko S."/>
            <person name="Yaguchi T."/>
        </authorList>
    </citation>
    <scope>NUCLEOTIDE SEQUENCE [LARGE SCALE GENOMIC DNA]</scope>
    <source>
        <strain evidence="8 9">IFM 68171</strain>
    </source>
</reference>
<evidence type="ECO:0000256" key="6">
    <source>
        <dbReference type="SAM" id="MobiDB-lite"/>
    </source>
</evidence>
<dbReference type="Proteomes" id="UP001628179">
    <property type="component" value="Unassembled WGS sequence"/>
</dbReference>
<dbReference type="EMBL" id="BAAFSV010000004">
    <property type="protein sequence ID" value="GAB1317979.1"/>
    <property type="molecule type" value="Genomic_DNA"/>
</dbReference>
<feature type="region of interest" description="Disordered" evidence="6">
    <location>
        <begin position="274"/>
        <end position="312"/>
    </location>
</feature>
<keyword evidence="9" id="KW-1185">Reference proteome</keyword>
<proteinExistence type="predicted"/>
<keyword evidence="4 7" id="KW-0472">Membrane</keyword>
<dbReference type="Gene3D" id="1.20.58.340">
    <property type="entry name" value="Magnesium transport protein CorA, transmembrane region"/>
    <property type="match status" value="1"/>
</dbReference>
<evidence type="ECO:0000256" key="2">
    <source>
        <dbReference type="ARBA" id="ARBA00022692"/>
    </source>
</evidence>
<gene>
    <name evidence="8" type="ORF">MFIFM68171_08189</name>
</gene>
<evidence type="ECO:0000256" key="4">
    <source>
        <dbReference type="ARBA" id="ARBA00023136"/>
    </source>
</evidence>
<dbReference type="Pfam" id="PF01544">
    <property type="entry name" value="CorA"/>
    <property type="match status" value="1"/>
</dbReference>
<dbReference type="InterPro" id="IPR045863">
    <property type="entry name" value="CorA_TM1_TM2"/>
</dbReference>
<dbReference type="InterPro" id="IPR002523">
    <property type="entry name" value="MgTranspt_CorA/ZnTranspt_ZntB"/>
</dbReference>
<name>A0ABQ0GJP1_9PEZI</name>
<evidence type="ECO:0000256" key="1">
    <source>
        <dbReference type="ARBA" id="ARBA00004141"/>
    </source>
</evidence>
<keyword evidence="2 7" id="KW-0812">Transmembrane</keyword>
<evidence type="ECO:0000256" key="7">
    <source>
        <dbReference type="SAM" id="Phobius"/>
    </source>
</evidence>
<organism evidence="8 9">
    <name type="scientific">Madurella fahalii</name>
    <dbReference type="NCBI Taxonomy" id="1157608"/>
    <lineage>
        <taxon>Eukaryota</taxon>
        <taxon>Fungi</taxon>
        <taxon>Dikarya</taxon>
        <taxon>Ascomycota</taxon>
        <taxon>Pezizomycotina</taxon>
        <taxon>Sordariomycetes</taxon>
        <taxon>Sordariomycetidae</taxon>
        <taxon>Sordariales</taxon>
        <taxon>Sordariales incertae sedis</taxon>
        <taxon>Madurella</taxon>
    </lineage>
</organism>
<feature type="region of interest" description="Disordered" evidence="6">
    <location>
        <begin position="243"/>
        <end position="262"/>
    </location>
</feature>
<dbReference type="PANTHER" id="PTHR47685:SF1">
    <property type="entry name" value="MAGNESIUM TRANSPORT PROTEIN CORA"/>
    <property type="match status" value="1"/>
</dbReference>
<dbReference type="PANTHER" id="PTHR47685">
    <property type="entry name" value="MAGNESIUM TRANSPORT PROTEIN CORA"/>
    <property type="match status" value="1"/>
</dbReference>
<feature type="coiled-coil region" evidence="5">
    <location>
        <begin position="663"/>
        <end position="700"/>
    </location>
</feature>
<sequence>MQQYEYTVQDDYADPVPPNDAWAAFLATRFAKRRELYENFSSHEKEIVKKELRRIRYLRDYFAALVASLEKSHILWRERARRQCRDELPRCEVEIAKASGPQRQHLDRKRLILNQVQQWPTQQYVDLQQSIAPESYIDGLGDADDGVDDDPEESNYGYNGWVMAFKKDEGGVTLNHPLCHGKFPHQKIAMQKLLYAKQQTPLKRSSDMTQIRYFHLQANNMKWVEDAIARYYDEDGSELETQRGSYQRRLYQPPPSRAQSNTEKLLRRELWHGQDRAGGDARMPPHSRQIRPRCAVMPSPPPPPRETPKEGGAKYFQSSAERKDMVLFMPYLHWEMEKRLVRMTNVMRKARQMKEKESAFERLSKRKGTWGSVVQRARSLAIRTNSTNSEFGELNEEPPSWKPQSPLGIYLWKASKLFQLIDEAADWRLINQHLYTQSPLHPRRTLEQYYYWTTEDTTHRDRQQIVYRGTRMRNDPEAIARVVMVDQLWLWILDENTILTAFPRRWGRNKPDPSAVHRAIRDQLGTLDNSHVTSIFDIALVVIDECSKVFFDRTKPDLRPEVVEMYGSAISSISEKKTEAYERFGRDVKRMNAQDPLQTAEELLRKSLNVKFEWSVLMEAQNVIDQLQIMQEIFTQQITVMGDFEKALRTMSVESHDGLKVTLEKATALIAEMKLRRDELANLEKRQANTRSQLRELLDMKQQQSGIIEAKAAIRRADETVVQGRSIVVFTVVTIFFLPLSFFATFFGMNTEQFNSGTMQLSTQLIWMFVLSSIVIIASLAIAFSAWARTAVFAVIGGTFRFLSQPLRPRGYGASHLTAASPSAIREFMLAKQKEWEVHANGTASGALPLHEEKGRLERTPSGIARLWRRKSG</sequence>